<accession>A0ABQ6BBI4</accession>
<organism evidence="2 3">
    <name type="scientific">Bradyrhizobium iriomotense</name>
    <dbReference type="NCBI Taxonomy" id="441950"/>
    <lineage>
        <taxon>Bacteria</taxon>
        <taxon>Pseudomonadati</taxon>
        <taxon>Pseudomonadota</taxon>
        <taxon>Alphaproteobacteria</taxon>
        <taxon>Hyphomicrobiales</taxon>
        <taxon>Nitrobacteraceae</taxon>
        <taxon>Bradyrhizobium</taxon>
    </lineage>
</organism>
<name>A0ABQ6BBI4_9BRAD</name>
<dbReference type="Gene3D" id="3.50.70.20">
    <property type="entry name" value="Cytochrome P460"/>
    <property type="match status" value="1"/>
</dbReference>
<dbReference type="EMBL" id="BSOW01000038">
    <property type="protein sequence ID" value="GLR90856.1"/>
    <property type="molecule type" value="Genomic_DNA"/>
</dbReference>
<evidence type="ECO:0000313" key="3">
    <source>
        <dbReference type="Proteomes" id="UP001156905"/>
    </source>
</evidence>
<evidence type="ECO:0000259" key="1">
    <source>
        <dbReference type="Pfam" id="PF16694"/>
    </source>
</evidence>
<feature type="domain" description="Cytochrome P460" evidence="1">
    <location>
        <begin position="51"/>
        <end position="185"/>
    </location>
</feature>
<dbReference type="InterPro" id="IPR038142">
    <property type="entry name" value="Cytochrome_P460_sp"/>
</dbReference>
<gene>
    <name evidence="2" type="ORF">GCM10007857_75720</name>
</gene>
<evidence type="ECO:0000313" key="2">
    <source>
        <dbReference type="EMBL" id="GLR90856.1"/>
    </source>
</evidence>
<comment type="caution">
    <text evidence="2">The sequence shown here is derived from an EMBL/GenBank/DDBJ whole genome shotgun (WGS) entry which is preliminary data.</text>
</comment>
<dbReference type="Proteomes" id="UP001156905">
    <property type="component" value="Unassembled WGS sequence"/>
</dbReference>
<keyword evidence="3" id="KW-1185">Reference proteome</keyword>
<dbReference type="InterPro" id="IPR032033">
    <property type="entry name" value="Cytochrome_P460"/>
</dbReference>
<dbReference type="Pfam" id="PF16694">
    <property type="entry name" value="Cytochrome_P460"/>
    <property type="match status" value="1"/>
</dbReference>
<proteinExistence type="predicted"/>
<protein>
    <recommendedName>
        <fullName evidence="1">Cytochrome P460 domain-containing protein</fullName>
    </recommendedName>
</protein>
<sequence>MRAARVKNLGISGTVAAVIAIVGYGAIRATAAADPSSAATVVDAAGKLRVPQDYRTTYQSLGSWAIAADEGRGSKEVHVVLASPGSIEAYRKDGHFPDGTVLVKEVFRTATKELTTGTVSRADQLKGWFVMVRDSAGRHPGNDLWGDGWGWSWFDATDPSRSKSTNYMFECKSCHVPAQASDWVYVDGYPALKR</sequence>
<reference evidence="3" key="1">
    <citation type="journal article" date="2019" name="Int. J. Syst. Evol. Microbiol.">
        <title>The Global Catalogue of Microorganisms (GCM) 10K type strain sequencing project: providing services to taxonomists for standard genome sequencing and annotation.</title>
        <authorList>
            <consortium name="The Broad Institute Genomics Platform"/>
            <consortium name="The Broad Institute Genome Sequencing Center for Infectious Disease"/>
            <person name="Wu L."/>
            <person name="Ma J."/>
        </authorList>
    </citation>
    <scope>NUCLEOTIDE SEQUENCE [LARGE SCALE GENOMIC DNA]</scope>
    <source>
        <strain evidence="3">NBRC 102520</strain>
    </source>
</reference>
<dbReference type="CDD" id="cd20750">
    <property type="entry name" value="cyt_c_I"/>
    <property type="match status" value="1"/>
</dbReference>